<evidence type="ECO:0000256" key="4">
    <source>
        <dbReference type="SAM" id="MobiDB-lite"/>
    </source>
</evidence>
<dbReference type="HOGENOM" id="CLU_009583_2_5_9"/>
<dbReference type="Gene3D" id="3.40.50.2000">
    <property type="entry name" value="Glycogen Phosphorylase B"/>
    <property type="match status" value="2"/>
</dbReference>
<dbReference type="PANTHER" id="PTHR12526">
    <property type="entry name" value="GLYCOSYLTRANSFERASE"/>
    <property type="match status" value="1"/>
</dbReference>
<dbReference type="STRING" id="867903.ThesuDRAFT_00147"/>
<accession>K6PM03</accession>
<comment type="similarity">
    <text evidence="1">Belongs to the glycosyltransferase group 1 family. Glycosyltransferase 4 subfamily.</text>
</comment>
<dbReference type="PANTHER" id="PTHR12526:SF640">
    <property type="entry name" value="COLANIC ACID BIOSYNTHESIS GLYCOSYLTRANSFERASE WCAL-RELATED"/>
    <property type="match status" value="1"/>
</dbReference>
<feature type="domain" description="Glycosyltransferase subfamily 4-like N-terminal" evidence="5">
    <location>
        <begin position="59"/>
        <end position="140"/>
    </location>
</feature>
<evidence type="ECO:0000259" key="5">
    <source>
        <dbReference type="Pfam" id="PF13439"/>
    </source>
</evidence>
<protein>
    <submittedName>
        <fullName evidence="6">Glycosyltransferase</fullName>
    </submittedName>
</protein>
<proteinExistence type="inferred from homology"/>
<dbReference type="eggNOG" id="COG0438">
    <property type="taxonomic scope" value="Bacteria"/>
</dbReference>
<dbReference type="InterPro" id="IPR028098">
    <property type="entry name" value="Glyco_trans_4-like_N"/>
</dbReference>
<dbReference type="Pfam" id="PF13692">
    <property type="entry name" value="Glyco_trans_1_4"/>
    <property type="match status" value="1"/>
</dbReference>
<keyword evidence="2" id="KW-0328">Glycosyltransferase</keyword>
<reference evidence="6" key="2">
    <citation type="submission" date="2012-10" db="EMBL/GenBank/DDBJ databases">
        <title>Improved high-quality draft of Thermaerobacter subterraneus C21, DSM 13965.</title>
        <authorList>
            <consortium name="DOE Joint Genome Institute"/>
            <person name="Eisen J."/>
            <person name="Huntemann M."/>
            <person name="Wei C.-L."/>
            <person name="Han J."/>
            <person name="Detter J.C."/>
            <person name="Han C."/>
            <person name="Tapia R."/>
            <person name="Chen A."/>
            <person name="Kyrpides N."/>
            <person name="Mavromatis K."/>
            <person name="Markowitz V."/>
            <person name="Szeto E."/>
            <person name="Ivanova N."/>
            <person name="Mikhailova N."/>
            <person name="Ovchinnikova G."/>
            <person name="Pagani I."/>
            <person name="Pati A."/>
            <person name="Goodwin L."/>
            <person name="Nordberg H.P."/>
            <person name="Cantor M.N."/>
            <person name="Hua S.X."/>
            <person name="Woyke T."/>
            <person name="Eisen J."/>
            <person name="Klenk H.-P."/>
        </authorList>
    </citation>
    <scope>NUCLEOTIDE SEQUENCE [LARGE SCALE GENOMIC DNA]</scope>
    <source>
        <strain evidence="6">DSM 13965</strain>
    </source>
</reference>
<dbReference type="AlphaFoldDB" id="K6PM03"/>
<evidence type="ECO:0000256" key="1">
    <source>
        <dbReference type="ARBA" id="ARBA00009481"/>
    </source>
</evidence>
<feature type="region of interest" description="Disordered" evidence="4">
    <location>
        <begin position="361"/>
        <end position="380"/>
    </location>
</feature>
<gene>
    <name evidence="6" type="ORF">ThesuDRAFT_00147</name>
</gene>
<comment type="caution">
    <text evidence="6">The sequence shown here is derived from an EMBL/GenBank/DDBJ whole genome shotgun (WGS) entry which is preliminary data.</text>
</comment>
<dbReference type="OrthoDB" id="3199616at2"/>
<evidence type="ECO:0000256" key="2">
    <source>
        <dbReference type="ARBA" id="ARBA00022676"/>
    </source>
</evidence>
<dbReference type="SUPFAM" id="SSF53756">
    <property type="entry name" value="UDP-Glycosyltransferase/glycogen phosphorylase"/>
    <property type="match status" value="1"/>
</dbReference>
<dbReference type="GO" id="GO:0016757">
    <property type="term" value="F:glycosyltransferase activity"/>
    <property type="evidence" value="ECO:0007669"/>
    <property type="project" value="UniProtKB-KW"/>
</dbReference>
<dbReference type="EMBL" id="AENY02000004">
    <property type="protein sequence ID" value="EKP93902.1"/>
    <property type="molecule type" value="Genomic_DNA"/>
</dbReference>
<keyword evidence="3" id="KW-0808">Transferase</keyword>
<dbReference type="Pfam" id="PF13439">
    <property type="entry name" value="Glyco_transf_4"/>
    <property type="match status" value="1"/>
</dbReference>
<evidence type="ECO:0000313" key="6">
    <source>
        <dbReference type="EMBL" id="EKP93902.1"/>
    </source>
</evidence>
<organism evidence="6 7">
    <name type="scientific">Thermaerobacter subterraneus DSM 13965</name>
    <dbReference type="NCBI Taxonomy" id="867903"/>
    <lineage>
        <taxon>Bacteria</taxon>
        <taxon>Bacillati</taxon>
        <taxon>Bacillota</taxon>
        <taxon>Clostridia</taxon>
        <taxon>Eubacteriales</taxon>
        <taxon>Clostridiales Family XVII. Incertae Sedis</taxon>
        <taxon>Thermaerobacter</taxon>
    </lineage>
</organism>
<name>K6PM03_9FIRM</name>
<dbReference type="RefSeq" id="WP_006904848.1">
    <property type="nucleotide sequence ID" value="NZ_JH976536.1"/>
</dbReference>
<evidence type="ECO:0000313" key="7">
    <source>
        <dbReference type="Proteomes" id="UP000005710"/>
    </source>
</evidence>
<sequence length="380" mass="40284">MHRHPCPDEPSSPSGGTIWWLAGPAAGGVGTYVEAVGRQLVAAGASCRLITVPAGGSSAWGALRALGAQLRHQAGSPRLIHAHGLKAALAASLACPRVPLVMTLHTFPTGWWQRQVARWVARRCRAVVAVSRALATWAAVAGIVPAAAPGRPAQVHVLVPPLQRVGTALLPRQRARRELALPDVGPVVGTIARLSREKGVDVLLRAVALVHRHGLPVTCLVIGAGPDEPALRRLAGRLGIGAWVRWAGHRQEAARWLRAVDVYVQPSRQEAYGLAAAEAMAAACPVVVSRTGGLEDLVRDGIDGRLVPPGDPVVLARVLFGLLRDEAARHRLARAAAARASRWPDAAQVARQHLQLYGQLATPPAAARRTGRLHPAEERR</sequence>
<keyword evidence="7" id="KW-1185">Reference proteome</keyword>
<reference evidence="6" key="1">
    <citation type="submission" date="2010-10" db="EMBL/GenBank/DDBJ databases">
        <authorList>
            <consortium name="US DOE Joint Genome Institute (JGI-PGF)"/>
            <person name="Lucas S."/>
            <person name="Copeland A."/>
            <person name="Lapidus A."/>
            <person name="Bruce D."/>
            <person name="Goodwin L."/>
            <person name="Pitluck S."/>
            <person name="Kyrpides N."/>
            <person name="Mavromatis K."/>
            <person name="Detter J.C."/>
            <person name="Han C."/>
            <person name="Land M."/>
            <person name="Hauser L."/>
            <person name="Markowitz V."/>
            <person name="Cheng J.-F."/>
            <person name="Hugenholtz P."/>
            <person name="Woyke T."/>
            <person name="Wu D."/>
            <person name="Pukall R."/>
            <person name="Wahrenburg C."/>
            <person name="Brambilla E."/>
            <person name="Klenk H.-P."/>
            <person name="Eisen J.A."/>
        </authorList>
    </citation>
    <scope>NUCLEOTIDE SEQUENCE [LARGE SCALE GENOMIC DNA]</scope>
    <source>
        <strain evidence="6">DSM 13965</strain>
    </source>
</reference>
<evidence type="ECO:0000256" key="3">
    <source>
        <dbReference type="ARBA" id="ARBA00022679"/>
    </source>
</evidence>
<dbReference type="Proteomes" id="UP000005710">
    <property type="component" value="Unassembled WGS sequence"/>
</dbReference>